<keyword evidence="8" id="KW-1185">Reference proteome</keyword>
<evidence type="ECO:0000313" key="7">
    <source>
        <dbReference type="EMBL" id="KAL2862981.1"/>
    </source>
</evidence>
<gene>
    <name evidence="7" type="ORF">BJX67DRAFT_272290</name>
</gene>
<feature type="domain" description="C2H2-type" evidence="6">
    <location>
        <begin position="289"/>
        <end position="316"/>
    </location>
</feature>
<feature type="domain" description="C2H2-type" evidence="6">
    <location>
        <begin position="317"/>
        <end position="343"/>
    </location>
</feature>
<accession>A0ABR4LEM2</accession>
<evidence type="ECO:0000256" key="2">
    <source>
        <dbReference type="ARBA" id="ARBA00022771"/>
    </source>
</evidence>
<dbReference type="SMART" id="SM00355">
    <property type="entry name" value="ZnF_C2H2"/>
    <property type="match status" value="4"/>
</dbReference>
<evidence type="ECO:0000256" key="4">
    <source>
        <dbReference type="PROSITE-ProRule" id="PRU00042"/>
    </source>
</evidence>
<keyword evidence="1" id="KW-0479">Metal-binding</keyword>
<keyword evidence="2 4" id="KW-0863">Zinc-finger</keyword>
<feature type="region of interest" description="Disordered" evidence="5">
    <location>
        <begin position="127"/>
        <end position="153"/>
    </location>
</feature>
<dbReference type="PANTHER" id="PTHR23235:SF151">
    <property type="entry name" value="OOCYTE ZINC FINGER PROTEIN XLCOF7.1"/>
    <property type="match status" value="1"/>
</dbReference>
<reference evidence="7 8" key="1">
    <citation type="submission" date="2024-07" db="EMBL/GenBank/DDBJ databases">
        <title>Section-level genome sequencing and comparative genomics of Aspergillus sections Usti and Cavernicolus.</title>
        <authorList>
            <consortium name="Lawrence Berkeley National Laboratory"/>
            <person name="Nybo J.L."/>
            <person name="Vesth T.C."/>
            <person name="Theobald S."/>
            <person name="Frisvad J.C."/>
            <person name="Larsen T.O."/>
            <person name="Kjaerboelling I."/>
            <person name="Rothschild-Mancinelli K."/>
            <person name="Lyhne E.K."/>
            <person name="Kogle M.E."/>
            <person name="Barry K."/>
            <person name="Clum A."/>
            <person name="Na H."/>
            <person name="Ledsgaard L."/>
            <person name="Lin J."/>
            <person name="Lipzen A."/>
            <person name="Kuo A."/>
            <person name="Riley R."/>
            <person name="Mondo S."/>
            <person name="Labutti K."/>
            <person name="Haridas S."/>
            <person name="Pangalinan J."/>
            <person name="Salamov A.A."/>
            <person name="Simmons B.A."/>
            <person name="Magnuson J.K."/>
            <person name="Chen J."/>
            <person name="Drula E."/>
            <person name="Henrissat B."/>
            <person name="Wiebenga A."/>
            <person name="Lubbers R.J."/>
            <person name="Gomes A.C."/>
            <person name="Macurrencykelacurrency M.R."/>
            <person name="Stajich J."/>
            <person name="Grigoriev I.V."/>
            <person name="Mortensen U.H."/>
            <person name="De Vries R.P."/>
            <person name="Baker S.E."/>
            <person name="Andersen M.R."/>
        </authorList>
    </citation>
    <scope>NUCLEOTIDE SEQUENCE [LARGE SCALE GENOMIC DNA]</scope>
    <source>
        <strain evidence="7 8">CBS 449.75</strain>
    </source>
</reference>
<keyword evidence="3" id="KW-0862">Zinc</keyword>
<evidence type="ECO:0000313" key="8">
    <source>
        <dbReference type="Proteomes" id="UP001610432"/>
    </source>
</evidence>
<dbReference type="GeneID" id="98141584"/>
<feature type="region of interest" description="Disordered" evidence="5">
    <location>
        <begin position="383"/>
        <end position="439"/>
    </location>
</feature>
<dbReference type="Proteomes" id="UP001610432">
    <property type="component" value="Unassembled WGS sequence"/>
</dbReference>
<dbReference type="Pfam" id="PF00096">
    <property type="entry name" value="zf-C2H2"/>
    <property type="match status" value="4"/>
</dbReference>
<feature type="region of interest" description="Disordered" evidence="5">
    <location>
        <begin position="205"/>
        <end position="228"/>
    </location>
</feature>
<proteinExistence type="predicted"/>
<evidence type="ECO:0000256" key="3">
    <source>
        <dbReference type="ARBA" id="ARBA00022833"/>
    </source>
</evidence>
<dbReference type="InterPro" id="IPR013087">
    <property type="entry name" value="Znf_C2H2_type"/>
</dbReference>
<protein>
    <recommendedName>
        <fullName evidence="6">C2H2-type domain-containing protein</fullName>
    </recommendedName>
</protein>
<comment type="caution">
    <text evidence="7">The sequence shown here is derived from an EMBL/GenBank/DDBJ whole genome shotgun (WGS) entry which is preliminary data.</text>
</comment>
<dbReference type="EMBL" id="JBFXLQ010000058">
    <property type="protein sequence ID" value="KAL2862981.1"/>
    <property type="molecule type" value="Genomic_DNA"/>
</dbReference>
<dbReference type="PROSITE" id="PS50157">
    <property type="entry name" value="ZINC_FINGER_C2H2_2"/>
    <property type="match status" value="4"/>
</dbReference>
<dbReference type="SUPFAM" id="SSF57667">
    <property type="entry name" value="beta-beta-alpha zinc fingers"/>
    <property type="match status" value="2"/>
</dbReference>
<evidence type="ECO:0000256" key="1">
    <source>
        <dbReference type="ARBA" id="ARBA00022723"/>
    </source>
</evidence>
<sequence length="439" mass="49079">METAEPVSYEFPSHAVGAVAPRRMVSSNLSHNFSFYTNPPASFPLPFHQPPSSATYGFGHPLNNHQHPQHHHHQHHPSYQHFFVPNQPLNTQPVRLASEPPSIQQIPDIRPAKNAVNRVARDPLTKVEHNVGPQPGSTAPDSANGVTGQGKNSNASEIEFSTEVDILMKAIQAKGVAQPPNLQSLPPLQQLTHGGANGYPQPYVPPVSNPRTAPIIEEPQSRSGKKRRYACTEPQCGKSFAQKTHLDIHRRAHTGDKPFVCKEPSCGQRFSQLGNLKTHQRRHTGEKPFSCDICQKRFAQRGNVRAHKITHQHAKPFTCLLDDCGKQFTQLGNLKSHQNKFHATTLRNLTLKFSQVIDGEHMSPQDRKLWEYFATLYKNSNKGIKGRGKDRRISPSSKSDHALKEKKVRRGSYEDSGYTGGSSSDEDDAEPYFIEKHDQ</sequence>
<name>A0ABR4LEM2_9EURO</name>
<feature type="compositionally biased region" description="Polar residues" evidence="5">
    <location>
        <begin position="135"/>
        <end position="153"/>
    </location>
</feature>
<feature type="domain" description="C2H2-type" evidence="6">
    <location>
        <begin position="259"/>
        <end position="288"/>
    </location>
</feature>
<evidence type="ECO:0000256" key="5">
    <source>
        <dbReference type="SAM" id="MobiDB-lite"/>
    </source>
</evidence>
<dbReference type="RefSeq" id="XP_070881960.1">
    <property type="nucleotide sequence ID" value="XM_071026512.1"/>
</dbReference>
<evidence type="ECO:0000259" key="6">
    <source>
        <dbReference type="PROSITE" id="PS50157"/>
    </source>
</evidence>
<feature type="domain" description="C2H2-type" evidence="6">
    <location>
        <begin position="229"/>
        <end position="258"/>
    </location>
</feature>
<dbReference type="PANTHER" id="PTHR23235">
    <property type="entry name" value="KRUEPPEL-LIKE TRANSCRIPTION FACTOR"/>
    <property type="match status" value="1"/>
</dbReference>
<dbReference type="PROSITE" id="PS00028">
    <property type="entry name" value="ZINC_FINGER_C2H2_1"/>
    <property type="match status" value="4"/>
</dbReference>
<organism evidence="7 8">
    <name type="scientific">Aspergillus lucknowensis</name>
    <dbReference type="NCBI Taxonomy" id="176173"/>
    <lineage>
        <taxon>Eukaryota</taxon>
        <taxon>Fungi</taxon>
        <taxon>Dikarya</taxon>
        <taxon>Ascomycota</taxon>
        <taxon>Pezizomycotina</taxon>
        <taxon>Eurotiomycetes</taxon>
        <taxon>Eurotiomycetidae</taxon>
        <taxon>Eurotiales</taxon>
        <taxon>Aspergillaceae</taxon>
        <taxon>Aspergillus</taxon>
        <taxon>Aspergillus subgen. Nidulantes</taxon>
    </lineage>
</organism>
<dbReference type="Gene3D" id="3.30.160.60">
    <property type="entry name" value="Classic Zinc Finger"/>
    <property type="match status" value="4"/>
</dbReference>
<dbReference type="InterPro" id="IPR036236">
    <property type="entry name" value="Znf_C2H2_sf"/>
</dbReference>